<feature type="chain" id="PRO_5030625460" evidence="2">
    <location>
        <begin position="33"/>
        <end position="658"/>
    </location>
</feature>
<evidence type="ECO:0000313" key="6">
    <source>
        <dbReference type="Proteomes" id="UP000578686"/>
    </source>
</evidence>
<dbReference type="Pfam" id="PF16656">
    <property type="entry name" value="Pur_ac_phosph_N"/>
    <property type="match status" value="1"/>
</dbReference>
<dbReference type="Gene3D" id="2.60.40.380">
    <property type="entry name" value="Purple acid phosphatase-like, N-terminal"/>
    <property type="match status" value="1"/>
</dbReference>
<dbReference type="InterPro" id="IPR008963">
    <property type="entry name" value="Purple_acid_Pase-like_N"/>
</dbReference>
<gene>
    <name evidence="5" type="ORF">HCN56_18065</name>
</gene>
<feature type="domain" description="Purple acid phosphatase N-terminal" evidence="4">
    <location>
        <begin position="44"/>
        <end position="137"/>
    </location>
</feature>
<dbReference type="EMBL" id="JAAVJD010000160">
    <property type="protein sequence ID" value="NJQ07439.1"/>
    <property type="molecule type" value="Genomic_DNA"/>
</dbReference>
<dbReference type="InterPro" id="IPR004843">
    <property type="entry name" value="Calcineurin-like_PHP"/>
</dbReference>
<sequence>MRTSALRRRHLWLTGVVTAGLLATANATPAVASTAASSAAAGAPERVILNPTADPSTSQTVTWRSVGVASDLPASVELRHPDGRVETVRAAVTKEMSVPAGQAVTFAAELTGLTPATTYAYRAVSGDAADEWNSFTTAKDGDQPFTFTWYADGQNDLTEKWTPIVDLTSRAFPNSELTLQSGDLIDLSVENEWEEWFTITDGERQTENWLPAIGNHEYSRDAAADFWDAGFTVPDNGPRVPAGASATERPYLEIITEHLRNQVYFTDYQGVRFIQLNSHTVSQNAIQNEQGVTLPALSTADWRKLFYGVQAQWLDQVLAEETGNWTVVTFHHPAFSVSSGRNNREVRENWVPVITKHDVDLVLAGHDHTYGRGFLNEDRTDEQGVTDGPVFVVSNSGPKYYNLAPVNDNVWTNNGATQLVRHAFTSMTSGIRVTPDSISYEALVVQKGNNPTTGLELGETIDSFTISRGEDGSKRVTEGIERRVATGLGESAADPVEGDIVVEAVVPERDIEPGALTLTIGGEGEVVSLGEADNGGDRWSFGASLPTLSVTDTRYEAAGWSVTGGAGDLTGTGGVLTSGYLGWSPLVLGGATAESGPAVSGLLNGGTGLAGSHRLAAADDHSRFGTTELSADLKLDVPAATAQGSYRGAVHVSLFPVD</sequence>
<name>A0A7X6I0N3_9ACTN</name>
<keyword evidence="1 2" id="KW-0732">Signal</keyword>
<evidence type="ECO:0000259" key="3">
    <source>
        <dbReference type="Pfam" id="PF00149"/>
    </source>
</evidence>
<feature type="signal peptide" evidence="2">
    <location>
        <begin position="1"/>
        <end position="32"/>
    </location>
</feature>
<dbReference type="GO" id="GO:0046872">
    <property type="term" value="F:metal ion binding"/>
    <property type="evidence" value="ECO:0007669"/>
    <property type="project" value="InterPro"/>
</dbReference>
<organism evidence="5 6">
    <name type="scientific">Streptomyces lonarensis</name>
    <dbReference type="NCBI Taxonomy" id="700599"/>
    <lineage>
        <taxon>Bacteria</taxon>
        <taxon>Bacillati</taxon>
        <taxon>Actinomycetota</taxon>
        <taxon>Actinomycetes</taxon>
        <taxon>Kitasatosporales</taxon>
        <taxon>Streptomycetaceae</taxon>
        <taxon>Streptomyces</taxon>
    </lineage>
</organism>
<dbReference type="AlphaFoldDB" id="A0A7X6I0N3"/>
<feature type="domain" description="Calcineurin-like phosphoesterase" evidence="3">
    <location>
        <begin position="173"/>
        <end position="370"/>
    </location>
</feature>
<evidence type="ECO:0000313" key="5">
    <source>
        <dbReference type="EMBL" id="NJQ07439.1"/>
    </source>
</evidence>
<evidence type="ECO:0000256" key="1">
    <source>
        <dbReference type="ARBA" id="ARBA00022729"/>
    </source>
</evidence>
<dbReference type="InterPro" id="IPR039331">
    <property type="entry name" value="PAPs-like"/>
</dbReference>
<reference evidence="5 6" key="1">
    <citation type="submission" date="2020-03" db="EMBL/GenBank/DDBJ databases">
        <title>Draft genome of Streptomyces sp. ventii, isolated from the Axial Seamount in the Pacific Ocean, and resequencing of the two type strains Streptomyces lonarensis strain NCL 716 and Streptomyces bohaiensis strain 11A07.</title>
        <authorList>
            <person name="Loughran R.M."/>
            <person name="Pfannmuller K.M."/>
            <person name="Wasson B.J."/>
            <person name="Deadmond M.C."/>
            <person name="Paddock B.E."/>
            <person name="Koyack M.J."/>
            <person name="Gallegos D.A."/>
            <person name="Mitchell E.A."/>
            <person name="Ushijima B."/>
            <person name="Saw J.H."/>
            <person name="Mcphail K.L."/>
            <person name="Videau P."/>
        </authorList>
    </citation>
    <scope>NUCLEOTIDE SEQUENCE [LARGE SCALE GENOMIC DNA]</scope>
    <source>
        <strain evidence="5 6">NCL716</strain>
    </source>
</reference>
<dbReference type="Gene3D" id="3.60.21.10">
    <property type="match status" value="1"/>
</dbReference>
<dbReference type="PANTHER" id="PTHR22953:SF153">
    <property type="entry name" value="PURPLE ACID PHOSPHATASE"/>
    <property type="match status" value="1"/>
</dbReference>
<evidence type="ECO:0000256" key="2">
    <source>
        <dbReference type="SAM" id="SignalP"/>
    </source>
</evidence>
<dbReference type="RefSeq" id="WP_167972431.1">
    <property type="nucleotide sequence ID" value="NZ_BHZG01000134.1"/>
</dbReference>
<proteinExistence type="predicted"/>
<dbReference type="InterPro" id="IPR029052">
    <property type="entry name" value="Metallo-depent_PP-like"/>
</dbReference>
<protein>
    <submittedName>
        <fullName evidence="5">Uncharacterized protein</fullName>
    </submittedName>
</protein>
<dbReference type="PANTHER" id="PTHR22953">
    <property type="entry name" value="ACID PHOSPHATASE RELATED"/>
    <property type="match status" value="1"/>
</dbReference>
<evidence type="ECO:0000259" key="4">
    <source>
        <dbReference type="Pfam" id="PF16656"/>
    </source>
</evidence>
<dbReference type="GO" id="GO:0003993">
    <property type="term" value="F:acid phosphatase activity"/>
    <property type="evidence" value="ECO:0007669"/>
    <property type="project" value="InterPro"/>
</dbReference>
<dbReference type="SUPFAM" id="SSF56300">
    <property type="entry name" value="Metallo-dependent phosphatases"/>
    <property type="match status" value="1"/>
</dbReference>
<dbReference type="SUPFAM" id="SSF49363">
    <property type="entry name" value="Purple acid phosphatase, N-terminal domain"/>
    <property type="match status" value="1"/>
</dbReference>
<dbReference type="InterPro" id="IPR015914">
    <property type="entry name" value="PAPs_N"/>
</dbReference>
<dbReference type="Pfam" id="PF00149">
    <property type="entry name" value="Metallophos"/>
    <property type="match status" value="1"/>
</dbReference>
<comment type="caution">
    <text evidence="5">The sequence shown here is derived from an EMBL/GenBank/DDBJ whole genome shotgun (WGS) entry which is preliminary data.</text>
</comment>
<dbReference type="Proteomes" id="UP000578686">
    <property type="component" value="Unassembled WGS sequence"/>
</dbReference>
<accession>A0A7X6I0N3</accession>
<keyword evidence="6" id="KW-1185">Reference proteome</keyword>